<keyword evidence="2" id="KW-0472">Membrane</keyword>
<evidence type="ECO:0000256" key="3">
    <source>
        <dbReference type="SAM" id="SignalP"/>
    </source>
</evidence>
<evidence type="ECO:0000259" key="4">
    <source>
        <dbReference type="Pfam" id="PF13559"/>
    </source>
</evidence>
<comment type="caution">
    <text evidence="5">The sequence shown here is derived from an EMBL/GenBank/DDBJ whole genome shotgun (WGS) entry which is preliminary data.</text>
</comment>
<keyword evidence="2" id="KW-0812">Transmembrane</keyword>
<keyword evidence="3" id="KW-0732">Signal</keyword>
<dbReference type="Pfam" id="PF13559">
    <property type="entry name" value="DUF4129"/>
    <property type="match status" value="1"/>
</dbReference>
<reference evidence="5 6" key="1">
    <citation type="submission" date="2024-03" db="EMBL/GenBank/DDBJ databases">
        <title>Novel species of the genus Variovorax.</title>
        <authorList>
            <person name="Liu Q."/>
            <person name="Xin Y.-H."/>
        </authorList>
    </citation>
    <scope>NUCLEOTIDE SEQUENCE [LARGE SCALE GENOMIC DNA]</scope>
    <source>
        <strain evidence="5 6">KACC 18900</strain>
    </source>
</reference>
<feature type="transmembrane region" description="Helical" evidence="2">
    <location>
        <begin position="102"/>
        <end position="123"/>
    </location>
</feature>
<dbReference type="Proteomes" id="UP001385892">
    <property type="component" value="Unassembled WGS sequence"/>
</dbReference>
<proteinExistence type="predicted"/>
<sequence length="259" mass="27646">MTSRSDRVRDRCMAFVLACAFACGVAQAAPSADAPTREQVQAAADVVRADPNLPGTKTTKELRFKDRGEKDKADKPEAKKKDDSGAGWLSDFFRAVSEGARVLVWVLGALLLAWVAVSLRRWVKVRADGTRHAMDPLPSHVGALDIRPETLPADIGDAAAGLWQRGQQRAALSLLYRGALSRLVHVQAVPVRAASTEGECVALASRTLAPASQAFFARLVDAWQLAAYGDRLPATAGVLALCGEFDQHLPAAAPTGVVR</sequence>
<name>A0ABU8WE27_9BURK</name>
<protein>
    <submittedName>
        <fullName evidence="5">DUF4129 domain-containing protein</fullName>
    </submittedName>
</protein>
<feature type="signal peptide" evidence="3">
    <location>
        <begin position="1"/>
        <end position="28"/>
    </location>
</feature>
<evidence type="ECO:0000313" key="5">
    <source>
        <dbReference type="EMBL" id="MEJ8845763.1"/>
    </source>
</evidence>
<feature type="chain" id="PRO_5045687954" evidence="3">
    <location>
        <begin position="29"/>
        <end position="259"/>
    </location>
</feature>
<keyword evidence="2" id="KW-1133">Transmembrane helix</keyword>
<dbReference type="InterPro" id="IPR025403">
    <property type="entry name" value="TgpA-like_C"/>
</dbReference>
<organism evidence="5 6">
    <name type="scientific">Variovorax rhizosphaerae</name>
    <dbReference type="NCBI Taxonomy" id="1836200"/>
    <lineage>
        <taxon>Bacteria</taxon>
        <taxon>Pseudomonadati</taxon>
        <taxon>Pseudomonadota</taxon>
        <taxon>Betaproteobacteria</taxon>
        <taxon>Burkholderiales</taxon>
        <taxon>Comamonadaceae</taxon>
        <taxon>Variovorax</taxon>
    </lineage>
</organism>
<feature type="domain" description="Protein-glutamine gamma-glutamyltransferase-like C-terminal" evidence="4">
    <location>
        <begin position="175"/>
        <end position="237"/>
    </location>
</feature>
<keyword evidence="6" id="KW-1185">Reference proteome</keyword>
<dbReference type="RefSeq" id="WP_340340901.1">
    <property type="nucleotide sequence ID" value="NZ_JBBKZT010000001.1"/>
</dbReference>
<evidence type="ECO:0000256" key="1">
    <source>
        <dbReference type="SAM" id="MobiDB-lite"/>
    </source>
</evidence>
<gene>
    <name evidence="5" type="ORF">WKW82_03845</name>
</gene>
<dbReference type="EMBL" id="JBBKZT010000001">
    <property type="protein sequence ID" value="MEJ8845763.1"/>
    <property type="molecule type" value="Genomic_DNA"/>
</dbReference>
<evidence type="ECO:0000256" key="2">
    <source>
        <dbReference type="SAM" id="Phobius"/>
    </source>
</evidence>
<evidence type="ECO:0000313" key="6">
    <source>
        <dbReference type="Proteomes" id="UP001385892"/>
    </source>
</evidence>
<feature type="compositionally biased region" description="Basic and acidic residues" evidence="1">
    <location>
        <begin position="58"/>
        <end position="83"/>
    </location>
</feature>
<feature type="region of interest" description="Disordered" evidence="1">
    <location>
        <begin position="45"/>
        <end position="83"/>
    </location>
</feature>
<accession>A0ABU8WE27</accession>